<dbReference type="InterPro" id="IPR036867">
    <property type="entry name" value="R3H_dom_sf"/>
</dbReference>
<feature type="domain" description="PHD-type" evidence="12">
    <location>
        <begin position="224"/>
        <end position="277"/>
    </location>
</feature>
<dbReference type="InterPro" id="IPR001374">
    <property type="entry name" value="R3H_dom"/>
</dbReference>
<evidence type="ECO:0000256" key="4">
    <source>
        <dbReference type="ARBA" id="ARBA00022737"/>
    </source>
</evidence>
<evidence type="ECO:0000256" key="11">
    <source>
        <dbReference type="SAM" id="MobiDB-lite"/>
    </source>
</evidence>
<feature type="domain" description="RING-type" evidence="13">
    <location>
        <begin position="227"/>
        <end position="275"/>
    </location>
</feature>
<evidence type="ECO:0000259" key="13">
    <source>
        <dbReference type="PROSITE" id="PS50089"/>
    </source>
</evidence>
<evidence type="ECO:0000256" key="3">
    <source>
        <dbReference type="ARBA" id="ARBA00022723"/>
    </source>
</evidence>
<proteinExistence type="inferred from homology"/>
<evidence type="ECO:0000256" key="5">
    <source>
        <dbReference type="ARBA" id="ARBA00022771"/>
    </source>
</evidence>
<evidence type="ECO:0000256" key="2">
    <source>
        <dbReference type="ARBA" id="ARBA00007269"/>
    </source>
</evidence>
<evidence type="ECO:0000256" key="7">
    <source>
        <dbReference type="ARBA" id="ARBA00023015"/>
    </source>
</evidence>
<dbReference type="Pfam" id="PF01424">
    <property type="entry name" value="R3H"/>
    <property type="match status" value="1"/>
</dbReference>
<dbReference type="PROSITE" id="PS51061">
    <property type="entry name" value="R3H"/>
    <property type="match status" value="1"/>
</dbReference>
<name>A0ABN7T6N7_OIKDI</name>
<dbReference type="PROSITE" id="PS50089">
    <property type="entry name" value="ZF_RING_2"/>
    <property type="match status" value="1"/>
</dbReference>
<evidence type="ECO:0000256" key="6">
    <source>
        <dbReference type="ARBA" id="ARBA00022833"/>
    </source>
</evidence>
<dbReference type="CDD" id="cd06008">
    <property type="entry name" value="NF-X1-zinc-finger"/>
    <property type="match status" value="5"/>
</dbReference>
<feature type="region of interest" description="Disordered" evidence="11">
    <location>
        <begin position="1"/>
        <end position="184"/>
    </location>
</feature>
<dbReference type="PANTHER" id="PTHR12360:SF12">
    <property type="entry name" value="TRANSCRIPTIONAL REPRESSOR NF-X1"/>
    <property type="match status" value="1"/>
</dbReference>
<keyword evidence="9" id="KW-0539">Nucleus</keyword>
<keyword evidence="5 10" id="KW-0863">Zinc-finger</keyword>
<evidence type="ECO:0000259" key="14">
    <source>
        <dbReference type="PROSITE" id="PS51061"/>
    </source>
</evidence>
<evidence type="ECO:0000313" key="16">
    <source>
        <dbReference type="Proteomes" id="UP001158576"/>
    </source>
</evidence>
<dbReference type="Pfam" id="PF01422">
    <property type="entry name" value="zf-NF-X1"/>
    <property type="match status" value="8"/>
</dbReference>
<feature type="compositionally biased region" description="Polar residues" evidence="11">
    <location>
        <begin position="18"/>
        <end position="27"/>
    </location>
</feature>
<evidence type="ECO:0000256" key="1">
    <source>
        <dbReference type="ARBA" id="ARBA00004123"/>
    </source>
</evidence>
<dbReference type="InterPro" id="IPR000967">
    <property type="entry name" value="Znf_NFX1"/>
</dbReference>
<sequence length="945" mass="105697">MESDARPPDDGGGKPQTKMKNNQNRYSKNGRGRPNSGGKSGQNQRNQAEGDNQGRNSIQNEGRGQNRGSFYNRGSRGRNSRGNKNSPAQSIGFNVNAPVFVPGSVEMRNPPARGGGRGRGRGRGGSRAIKIIDPEKNEEIRIGAKSPDDGKPQTPRKESNRNQNQSRNRNKSGNPANRPATRQAEQADINALADGVSKLISKRHKTKMNEDQHEILSRKIQKNLLECSICLEKMKHYEKVWHCGNCYNLLHLKCATEWGKAALKDKSTWRCPYCQNESRFLPNRYYCYCGREENPTSSYGELAHSCHQPCDRPQKCPHRCPLECHPGACPPCKATSLAECSCGKTKARIKCGTDLRCEEICGKELACGYHSCGEKCHPGSCKPCEEIDLLECVCGRVEKEVPCGVEYDWSCEQKCEKMKDCGNHPCELVCHEGACEICPYTPERVSSCPCGAIPVLRNSRKSCLDPIPTCDGYCEKELMCGHKCPEKCHEGKCPPCKVELKVECRCGRTGDLLVNCHDYFMDPKAAQCKRPCKKKMSCGRHTCQVLCCPDRLDSGPNSHICTKPCGRMLQCGTHRCEQVCHRGNCRRCLEVSFDELTCHCGQQVSYPPIQCGQKPPECQEICRREHSCNHTVHHNCHSDESCPPCTVLTEKECNCGKEIRRNIPCHLNIVSCGRQCGKELPCGHTCPKICHDGDCITGENHVCQQKCQEIRPTCGHICAKKCHTGVPCEPFDYCEVKIALKCACKRRTQNFLCPKIEQMKAHQLKMMAQQGQAVPAGEMILSIECDAECEVQRIKARDEFLKANKERNRQIAAALAIENPVISSIPEVVYPESVVRFATERPKLAITVETNLRRLAKQCEEAPGKGIFEYNLPPMNKKERMFVHELSDFYNIESKGRGTEPNRHLLLVAVKGMTIAPPNTLSKMLKISPSSYQSTWSRPVANKFY</sequence>
<feature type="domain" description="R3H" evidence="14">
    <location>
        <begin position="842"/>
        <end position="911"/>
    </location>
</feature>
<dbReference type="Proteomes" id="UP001158576">
    <property type="component" value="Chromosome 2"/>
</dbReference>
<protein>
    <submittedName>
        <fullName evidence="15">Oidioi.mRNA.OKI2018_I69.chr2.g6089.t2.cds</fullName>
    </submittedName>
</protein>
<dbReference type="InterPro" id="IPR034078">
    <property type="entry name" value="NFX1_fam"/>
</dbReference>
<evidence type="ECO:0000256" key="9">
    <source>
        <dbReference type="ARBA" id="ARBA00023242"/>
    </source>
</evidence>
<dbReference type="InterPro" id="IPR001841">
    <property type="entry name" value="Znf_RING"/>
</dbReference>
<keyword evidence="4" id="KW-0677">Repeat</keyword>
<feature type="compositionally biased region" description="Basic and acidic residues" evidence="11">
    <location>
        <begin position="1"/>
        <end position="12"/>
    </location>
</feature>
<evidence type="ECO:0000256" key="8">
    <source>
        <dbReference type="ARBA" id="ARBA00023163"/>
    </source>
</evidence>
<dbReference type="SUPFAM" id="SSF82708">
    <property type="entry name" value="R3H domain"/>
    <property type="match status" value="1"/>
</dbReference>
<feature type="compositionally biased region" description="Basic and acidic residues" evidence="11">
    <location>
        <begin position="130"/>
        <end position="160"/>
    </location>
</feature>
<reference evidence="15 16" key="1">
    <citation type="submission" date="2021-04" db="EMBL/GenBank/DDBJ databases">
        <authorList>
            <person name="Bliznina A."/>
        </authorList>
    </citation>
    <scope>NUCLEOTIDE SEQUENCE [LARGE SCALE GENOMIC DNA]</scope>
</reference>
<gene>
    <name evidence="15" type="ORF">OKIOD_LOCUS14854</name>
</gene>
<dbReference type="SUPFAM" id="SSF57850">
    <property type="entry name" value="RING/U-box"/>
    <property type="match status" value="1"/>
</dbReference>
<evidence type="ECO:0000313" key="15">
    <source>
        <dbReference type="EMBL" id="CAG5111817.1"/>
    </source>
</evidence>
<keyword evidence="6" id="KW-0862">Zinc</keyword>
<dbReference type="PROSITE" id="PS50016">
    <property type="entry name" value="ZF_PHD_2"/>
    <property type="match status" value="1"/>
</dbReference>
<keyword evidence="7" id="KW-0805">Transcription regulation</keyword>
<organism evidence="15 16">
    <name type="scientific">Oikopleura dioica</name>
    <name type="common">Tunicate</name>
    <dbReference type="NCBI Taxonomy" id="34765"/>
    <lineage>
        <taxon>Eukaryota</taxon>
        <taxon>Metazoa</taxon>
        <taxon>Chordata</taxon>
        <taxon>Tunicata</taxon>
        <taxon>Appendicularia</taxon>
        <taxon>Copelata</taxon>
        <taxon>Oikopleuridae</taxon>
        <taxon>Oikopleura</taxon>
    </lineage>
</organism>
<dbReference type="SMART" id="SM00438">
    <property type="entry name" value="ZnF_NFX"/>
    <property type="match status" value="9"/>
</dbReference>
<comment type="similarity">
    <text evidence="2">Belongs to the NFX1 family.</text>
</comment>
<dbReference type="InterPro" id="IPR019787">
    <property type="entry name" value="Znf_PHD-finger"/>
</dbReference>
<keyword evidence="3" id="KW-0479">Metal-binding</keyword>
<dbReference type="Gene3D" id="3.30.1370.50">
    <property type="entry name" value="R3H-like domain"/>
    <property type="match status" value="1"/>
</dbReference>
<dbReference type="EMBL" id="OU015567">
    <property type="protein sequence ID" value="CAG5111817.1"/>
    <property type="molecule type" value="Genomic_DNA"/>
</dbReference>
<feature type="compositionally biased region" description="Polar residues" evidence="11">
    <location>
        <begin position="41"/>
        <end position="63"/>
    </location>
</feature>
<accession>A0ABN7T6N7</accession>
<evidence type="ECO:0000256" key="10">
    <source>
        <dbReference type="PROSITE-ProRule" id="PRU00175"/>
    </source>
</evidence>
<keyword evidence="16" id="KW-1185">Reference proteome</keyword>
<dbReference type="PANTHER" id="PTHR12360">
    <property type="entry name" value="NUCLEAR TRANSCRIPTION FACTOR, X-BOX BINDING 1 NFX1"/>
    <property type="match status" value="1"/>
</dbReference>
<evidence type="ECO:0000259" key="12">
    <source>
        <dbReference type="PROSITE" id="PS50016"/>
    </source>
</evidence>
<dbReference type="SMART" id="SM00393">
    <property type="entry name" value="R3H"/>
    <property type="match status" value="1"/>
</dbReference>
<comment type="subcellular location">
    <subcellularLocation>
        <location evidence="1">Nucleus</location>
    </subcellularLocation>
</comment>
<keyword evidence="8" id="KW-0804">Transcription</keyword>